<dbReference type="SUPFAM" id="SSF56317">
    <property type="entry name" value="Carbon-nitrogen hydrolase"/>
    <property type="match status" value="1"/>
</dbReference>
<dbReference type="PATRIC" id="fig|1218565.3.peg.4124"/>
<feature type="region of interest" description="Disordered" evidence="1">
    <location>
        <begin position="1134"/>
        <end position="1153"/>
    </location>
</feature>
<evidence type="ECO:0000259" key="2">
    <source>
        <dbReference type="PROSITE" id="PS50878"/>
    </source>
</evidence>
<keyword evidence="3" id="KW-0808">Transferase</keyword>
<dbReference type="Gene3D" id="3.60.110.10">
    <property type="entry name" value="Carbon-nitrogen hydrolase"/>
    <property type="match status" value="1"/>
</dbReference>
<accession>M6CQN1</accession>
<evidence type="ECO:0000313" key="3">
    <source>
        <dbReference type="EMBL" id="EMJ91183.1"/>
    </source>
</evidence>
<dbReference type="GO" id="GO:0003964">
    <property type="term" value="F:RNA-directed DNA polymerase activity"/>
    <property type="evidence" value="ECO:0007669"/>
    <property type="project" value="UniProtKB-KW"/>
</dbReference>
<dbReference type="Proteomes" id="UP000011988">
    <property type="component" value="Unassembled WGS sequence"/>
</dbReference>
<dbReference type="InterPro" id="IPR036526">
    <property type="entry name" value="C-N_Hydrolase_sf"/>
</dbReference>
<sequence length="1172" mass="137702">MEAKLSKYQKYWIFKKISHFFNKDTCFKYFQSELILLDFYIHLMKSNSFENFIQRLKKSELDKSLTFPRKESVINNIKKNLKFEYPKLSFQVESLVGCWEDICLIQKKYSGENLGELLHEEIEFNSSDTDDGIELPEYARERKCFGNKPNYFVQYRPEYLDDQSISSHERNLGLPLQVDYKREYNLFNASITSRCNDVLKNKNNKVLFIQTDLQAFYHKLKLSFLINFFEKSHVLRNTKILKWIKELSITHAFEGLPIGWILSGFIANIVLLDINSRLNKEIPKRLRSSIPKGNLSAYEVEKIQLYSYVDDFIILIPMRLNGLQNSKELVKSIFKICNQIFTEQYDGTISFHEFTDDSAKCKYFVIDQHSVSKLKRNFHDMRLSVPAEVEFGFGVNELMVPHDPELVTNERNQFSIGLTAARRALARGDEIGKHNIKELLENMRNKIKSTEGKYISRVFGTLIAIIEREESEMSFVGVKPNEISKNVYACIDSIFDILISRENHPINEWASFMISFANFIFETDGDKKLLDSYFNKIKSRAVNDIKDNTLDYINIIKLEIILMGFKKDIRIRRPINEEKFNNAILNRIRENYEIVINKKSEIIKKRRTRDIIDRFSEDRKVLLNANYYKAYSKNTPREKLIKEYLADLKYHSKKGSRQIELFLSHSLYIIFEQCTNRQCEDLAISIDQLIKEKSTGVSAKFVNLFVRNMEYFKNSILMNELDRFKEQRTLYDYLNENGKLMEPIKWVFNREEIGSFYFAISYIFTCSRLNEILMFLAHGLLPIEGQQWVPWRSSILSFQIIGDKSIKLLESAYELQIGANRKEKINKEKSQGIISNLNRFILESKEEKKITPLSITYVNFEKLDKLYSNKRKELRVTIAPISYNIEKSLNKKTMDFKNDKIRKKLKMKIDAAIEEAIARKSSLLILPEMTLPSKYLDYFLRKLDQHDIILVAGLEYANDGSNAQNITVISIPVVRYVNPLGKNHILFHQVKNYPMAEEMHELYKGRLQYASNNNVYVFQTKFWSNFSVLTCSDFLSLTLRWMLQKKIQTLIVPAQNYDNSTYDVVANSCIRDLHCIAIICNNGALSKSFTYAPYYESYKRSIFEHVGITLPEFHTFTIKPEEIKFVQEKGKGDVPFRLGKQKKPNPRYSRNREKLAEFKQLPPDWNTNEEFT</sequence>
<reference evidence="3 4" key="1">
    <citation type="submission" date="2013-01" db="EMBL/GenBank/DDBJ databases">
        <authorList>
            <person name="Harkins D.M."/>
            <person name="Durkin A.S."/>
            <person name="Brinkac L.M."/>
            <person name="Haft D.H."/>
            <person name="Selengut J.D."/>
            <person name="Sanka R."/>
            <person name="DePew J."/>
            <person name="Purushe J."/>
            <person name="Galloway R.L."/>
            <person name="Vinetz J.M."/>
            <person name="Sutton G.G."/>
            <person name="Nierman W.C."/>
            <person name="Fouts D.E."/>
        </authorList>
    </citation>
    <scope>NUCLEOTIDE SEQUENCE [LARGE SCALE GENOMIC DNA]</scope>
    <source>
        <strain evidence="3 4">79601</strain>
    </source>
</reference>
<name>M6CQN1_9LEPT</name>
<dbReference type="Pfam" id="PF00078">
    <property type="entry name" value="RVT_1"/>
    <property type="match status" value="1"/>
</dbReference>
<dbReference type="RefSeq" id="WP_020775014.1">
    <property type="nucleotide sequence ID" value="NZ_ANIK01000112.1"/>
</dbReference>
<proteinExistence type="predicted"/>
<evidence type="ECO:0000313" key="4">
    <source>
        <dbReference type="Proteomes" id="UP000011988"/>
    </source>
</evidence>
<gene>
    <name evidence="3" type="ORF">LEP1GSC194_2741</name>
</gene>
<dbReference type="AlphaFoldDB" id="M6CQN1"/>
<dbReference type="PROSITE" id="PS50878">
    <property type="entry name" value="RT_POL"/>
    <property type="match status" value="1"/>
</dbReference>
<organism evidence="3 4">
    <name type="scientific">Leptospira alstonii serovar Sichuan str. 79601</name>
    <dbReference type="NCBI Taxonomy" id="1218565"/>
    <lineage>
        <taxon>Bacteria</taxon>
        <taxon>Pseudomonadati</taxon>
        <taxon>Spirochaetota</taxon>
        <taxon>Spirochaetia</taxon>
        <taxon>Leptospirales</taxon>
        <taxon>Leptospiraceae</taxon>
        <taxon>Leptospira</taxon>
    </lineage>
</organism>
<keyword evidence="3" id="KW-0695">RNA-directed DNA polymerase</keyword>
<dbReference type="InterPro" id="IPR000477">
    <property type="entry name" value="RT_dom"/>
</dbReference>
<feature type="domain" description="Reverse transcriptase" evidence="2">
    <location>
        <begin position="127"/>
        <end position="383"/>
    </location>
</feature>
<comment type="caution">
    <text evidence="3">The sequence shown here is derived from an EMBL/GenBank/DDBJ whole genome shotgun (WGS) entry which is preliminary data.</text>
</comment>
<keyword evidence="3" id="KW-0548">Nucleotidyltransferase</keyword>
<dbReference type="EMBL" id="ANIK01000112">
    <property type="protein sequence ID" value="EMJ91183.1"/>
    <property type="molecule type" value="Genomic_DNA"/>
</dbReference>
<dbReference type="OrthoDB" id="9780724at2"/>
<protein>
    <submittedName>
        <fullName evidence="3">RNA-directed DNA polymerase</fullName>
    </submittedName>
</protein>
<evidence type="ECO:0000256" key="1">
    <source>
        <dbReference type="SAM" id="MobiDB-lite"/>
    </source>
</evidence>